<name>A0ABS2SGZ2_9MICO</name>
<dbReference type="SUPFAM" id="SSF46458">
    <property type="entry name" value="Globin-like"/>
    <property type="match status" value="1"/>
</dbReference>
<dbReference type="PANTHER" id="PTHR47366:SF1">
    <property type="entry name" value="TWO-ON-TWO HEMOGLOBIN-3"/>
    <property type="match status" value="1"/>
</dbReference>
<sequence>MTTPQRPDSVFAAVGGHATFTTLVDAFYASVAQDEFLISMYPEGHELDGAKHRLQTFLEQYFGGPTTYQEERGHPRLRMRHNPYPVDSKAKDHWLHHMRKALDTVKLPPMYDQLMWDYFERAATAMINTPDPLDGRTRLDIRAGSSTPQDYPSPPLQGQPDPTTHE</sequence>
<evidence type="ECO:0000256" key="1">
    <source>
        <dbReference type="ARBA" id="ARBA00001971"/>
    </source>
</evidence>
<dbReference type="Pfam" id="PF01152">
    <property type="entry name" value="Bac_globin"/>
    <property type="match status" value="1"/>
</dbReference>
<dbReference type="Gene3D" id="1.10.490.10">
    <property type="entry name" value="Globins"/>
    <property type="match status" value="1"/>
</dbReference>
<comment type="caution">
    <text evidence="8">The sequence shown here is derived from an EMBL/GenBank/DDBJ whole genome shotgun (WGS) entry which is preliminary data.</text>
</comment>
<evidence type="ECO:0000256" key="3">
    <source>
        <dbReference type="ARBA" id="ARBA00022617"/>
    </source>
</evidence>
<dbReference type="InterPro" id="IPR001486">
    <property type="entry name" value="Hemoglobin_trunc"/>
</dbReference>
<keyword evidence="3" id="KW-0349">Heme</keyword>
<keyword evidence="2" id="KW-0813">Transport</keyword>
<evidence type="ECO:0000256" key="5">
    <source>
        <dbReference type="ARBA" id="ARBA00023004"/>
    </source>
</evidence>
<dbReference type="InterPro" id="IPR009050">
    <property type="entry name" value="Globin-like_sf"/>
</dbReference>
<keyword evidence="5" id="KW-0408">Iron</keyword>
<reference evidence="8 9" key="1">
    <citation type="submission" date="2021-01" db="EMBL/GenBank/DDBJ databases">
        <title>Sequencing the genomes of 1000 actinobacteria strains.</title>
        <authorList>
            <person name="Klenk H.-P."/>
        </authorList>
    </citation>
    <scope>NUCLEOTIDE SEQUENCE [LARGE SCALE GENOMIC DNA]</scope>
    <source>
        <strain evidence="8 9">DSM 13657</strain>
    </source>
</reference>
<dbReference type="Proteomes" id="UP000809290">
    <property type="component" value="Unassembled WGS sequence"/>
</dbReference>
<evidence type="ECO:0000256" key="2">
    <source>
        <dbReference type="ARBA" id="ARBA00022448"/>
    </source>
</evidence>
<dbReference type="CDD" id="cd14771">
    <property type="entry name" value="TrHb2_Mt-trHbO-like_O"/>
    <property type="match status" value="1"/>
</dbReference>
<keyword evidence="4" id="KW-0479">Metal-binding</keyword>
<dbReference type="InterPro" id="IPR019795">
    <property type="entry name" value="Globin_bac-like_CS"/>
</dbReference>
<gene>
    <name evidence="8" type="ORF">JOE56_000216</name>
</gene>
<evidence type="ECO:0000313" key="9">
    <source>
        <dbReference type="Proteomes" id="UP000809290"/>
    </source>
</evidence>
<evidence type="ECO:0000256" key="4">
    <source>
        <dbReference type="ARBA" id="ARBA00022723"/>
    </source>
</evidence>
<accession>A0ABS2SGZ2</accession>
<evidence type="ECO:0000313" key="8">
    <source>
        <dbReference type="EMBL" id="MBM7815522.1"/>
    </source>
</evidence>
<keyword evidence="9" id="KW-1185">Reference proteome</keyword>
<evidence type="ECO:0000256" key="6">
    <source>
        <dbReference type="ARBA" id="ARBA00034496"/>
    </source>
</evidence>
<evidence type="ECO:0000256" key="7">
    <source>
        <dbReference type="SAM" id="MobiDB-lite"/>
    </source>
</evidence>
<feature type="region of interest" description="Disordered" evidence="7">
    <location>
        <begin position="129"/>
        <end position="166"/>
    </location>
</feature>
<comment type="similarity">
    <text evidence="6">Belongs to the truncated hemoglobin family. Group II subfamily.</text>
</comment>
<dbReference type="PANTHER" id="PTHR47366">
    <property type="entry name" value="TWO-ON-TWO HEMOGLOBIN-3"/>
    <property type="match status" value="1"/>
</dbReference>
<dbReference type="PROSITE" id="PS01213">
    <property type="entry name" value="GLOBIN_FAM_2"/>
    <property type="match status" value="1"/>
</dbReference>
<protein>
    <submittedName>
        <fullName evidence="8">Hemoglobin</fullName>
    </submittedName>
</protein>
<organism evidence="8 9">
    <name type="scientific">Brevibacterium paucivorans</name>
    <dbReference type="NCBI Taxonomy" id="170994"/>
    <lineage>
        <taxon>Bacteria</taxon>
        <taxon>Bacillati</taxon>
        <taxon>Actinomycetota</taxon>
        <taxon>Actinomycetes</taxon>
        <taxon>Micrococcales</taxon>
        <taxon>Brevibacteriaceae</taxon>
        <taxon>Brevibacterium</taxon>
    </lineage>
</organism>
<dbReference type="InterPro" id="IPR012292">
    <property type="entry name" value="Globin/Proto"/>
</dbReference>
<dbReference type="RefSeq" id="WP_239530325.1">
    <property type="nucleotide sequence ID" value="NZ_JAFBCP010000001.1"/>
</dbReference>
<proteinExistence type="inferred from homology"/>
<dbReference type="EMBL" id="JAFBCP010000001">
    <property type="protein sequence ID" value="MBM7815522.1"/>
    <property type="molecule type" value="Genomic_DNA"/>
</dbReference>
<dbReference type="InterPro" id="IPR044203">
    <property type="entry name" value="GlbO/GLB3-like"/>
</dbReference>
<comment type="cofactor">
    <cofactor evidence="1">
        <name>heme</name>
        <dbReference type="ChEBI" id="CHEBI:30413"/>
    </cofactor>
</comment>